<accession>A0A318JUF6</accession>
<dbReference type="GO" id="GO:0008610">
    <property type="term" value="P:lipid biosynthetic process"/>
    <property type="evidence" value="ECO:0007669"/>
    <property type="project" value="UniProtKB-ARBA"/>
</dbReference>
<sequence>MFHSRVERLLPLLEEWNDSATPVVAADLMTAFGERVACAPEAIAVEYGTVCLTYAELDARAHRLACVLTAAGVRPEMAVPLLMSRSVELLVAIVAVLEAGGAYLPLPTTYPVARMRAVLADSACPVLLVDRTLRNHELAVGRRVIVVEPGPPPAEAEQTVTDLPVLRPGQLAYVMYTSGSTGEPKGIAVTHRDVVDLARDRCWDVHADDRVLLHSPHAFDASTYEIWAPLLAGGRVVVAPPGELDAGALARVIENHGITRISLTAGLFRVVAEDLVTCLRGVTEVTTGGDVISPHAVVEVLRECPRITVRTTYGPTEMTLCVTQTPWRHGDQVGTSVPLGTPLDNTRLFVLDDGLRPVPIGTVGELYLAGAGLARGYVNRPELTAARFVANPFGGPGARMYRTGDLARREADSTLTFLGRVDDQVKIRGFRIELAEIEAALAAVDTVREAAVIVREARPGDKRLVGYLVPAVDKTSIDTAKVRERLAKTLPDYSVPSAFVVLERFPLTPNGKLDRAALPAPEYAAGSARRNPGNAREHALCDLFADVLGVPEIGVDDSFFELGGDSLLAIRLLNRVRGSLGIEAGIGALFDNPTVAGFSRHLSGDAGRARPAVVPVSPRPDLVPVSFAQRRLWFLDRLAGPSATYNIPVVTRIAGELDEDALTAAVADVMARHEALRTVYVELDGEPFQRIIPAAETPAAVSFTRCAPEEADAVVVRACAHLFDLAIDPPLYVHVVQSVAGESLVVLVIHHSAGDGWSMDPLSADLSSAYAARLGGAAPDWAPLPVQYVDYTFWQRDLLGDEHDPDSVSSRQLGYWREHLRGLPDELALPTDHPRPAQASHLGGSVELAVDAQVHQSLQKLAQHRNVTLFMVFQAALAALLTRLGCGTDIPLGTLVAGRSDDALAGLVGFFVNTLVLRTDTSGGPGFDELLTRVRTTDLAAFEHQDLPFEKLVEHLQPTRSLSRHPLFQIALVVDEGMVLRLDGLPCTPVKTPLDAAKFDLFFGFVQRWTADGRAAGVDLTLTYAADLFTSDGARVLGERLLRFLTQVAADSGVPLSGVEVLAAPERHRMLVEWNDTEREVPQRTLPELLEAQVRRTPDLPAVQMGDTVLTYAQLNARANQLARYLIDRGVGPESVVGLMMPRSVDVIVGLWATLKAGGAYLPIDPGYPADRVAFMHSDAAPVLTLTESVDTGHLSSADIVDADRLAPLRPQHPAYVIYTSGSTGLPKAVVMPSAATVSLLTCYETVLPAGRMAQFSSLSFDTSAYEVLFATTRGGCLVVPPEEVRKDAELFARWLAEFDVQDMYLPNLVLAALCEVVQNTGAHLPELRLIGQGGEALALSPEVKAFFATRGRRLDNCYGPTETHLAIASFFPPEVDDWPDHAALGKPIGNTRAYVLDSRLRPVPCAVVGELYLAGAQLSRGYLNRPALTAARFVANPFDDAASRMYRTGDLVRWRADGQLEFHGRVDHQVKIRGFRIELGEIETVLRGHPHVAQVAVLAVQDRPGDQRLVGYVVPACGAVEPAQLRDHVAAVLPDYMVPSVFVRLDAMPLSPNGKLDREALPKPSRESTGRAPRTPVERALCEIYADVLVVPSVTIDDDFFALGGHSLTATKLTSRIRTVLGVELPVRVVFERPTPAGLADRVGTAELARVAVTPRPRPESVPLSFAQLRLWFLYRMQGLVSTYNVPMAVRLSGELDQSALRAALADVVGRHESLRTVYPEHDGRPYQHIVDVPEIRWEFARISERELAARLDAAAGYAFDLASEIPLAAWCFELGPDEHVLLLLMHHIGGDGWSMTPLARDLGTAYNARRLGQAPGWSPLRVQYADYALWQRELLSKADQSYWVDRLAGLPEELTLPFDRARPKVASQLGGRVPVRLAADVHHGLIGLAKQTGGTLFMVLHAGLTALLTKLGAGTDIPIGTVVAGRDDEALDDLIGFFVNTLVLRADTAGDPTFTQLLTRVRDSDIADFSQTQVPFEHLVEVLNPARHTGRNPLFQVALSFNNNEPPIFDLDGLTAVADGVWRDIARFDLTLILWETFGPNGEPAGLDGSLEYSSDLFDRGSVEVMTTRLHRIFAAAVADPDRPISAIDVLSRAERESLLRPPVARPGAIAHQLFEEQVRRTPDAPALAAGDTLLSYTELNARANQFARLLIQRGVRPEDRVVVLLPPSAELVIALLGVLKSGGAYLPVDVNYPDDRVAFLLRDAAPRITVTTSALSARVGPDALCVDRCESDRYPTANPGLRVHLDNPAYVLYTSGSTGRPKGVVIAHRSLGAYLLRSRDIYPGVAGESRMHLSVAFDMSVSALYVPLVSGGCARVGELDQPGPRPSVLFGTPSHLKLLDSMPDEASPSECLSVGGEALFGDMLARWRARHPNVLVCNSYGPTETTVCTIEFRLTDDEQTPTGAIPIGRPFADVRVYVLGDGLDLVAPGVLGELYIAGDCLARGYLDRPGLTAGRFVADPFSPTAERMYRTGDVVRWRSDGQLEFVGRADDQVKVRGIRVEPQEAQVVFARHPAIRHAAVVAHEFGPGEIRLVAYVVPDTTVGEAELRSYAAARLPAYLVPSAVVMLDELPLTVNGKLDRRALPTPRRSGGSGRAPQSPHELLLGELFAELLDVPKVGVDDSFFDLGGHSLLVLRLISRLRPLGISLTVRDVLESPTVAGLAALASAGSRADSLAVMLPLRRAGAERPLFCVHPAAGTSWVYSGLLRHLDADRPVYGLQARGLSEPGWSPGSAADVVTDYLEQIRLIQPRGPYFLLGWSLGGIIAHLLAVRIQEEGEQVEFLAILDSYPKPDDYQPDTGPATPEEVAESVGQDIELAGLGELDLSTLLTVFATTRAVVSAASLGVFHGDLLLFEATIGKPQNSPFTPDRWHTHVTGKVEVHQIPCTHGEMTQPHPLNHIGPILNTKLPRSPR</sequence>
<dbReference type="SMART" id="SM00824">
    <property type="entry name" value="PKS_TE"/>
    <property type="match status" value="1"/>
</dbReference>
<dbReference type="Gene3D" id="3.40.50.12780">
    <property type="entry name" value="N-terminal domain of ligase-like"/>
    <property type="match status" value="1"/>
</dbReference>
<evidence type="ECO:0000256" key="3">
    <source>
        <dbReference type="ARBA" id="ARBA00022450"/>
    </source>
</evidence>
<dbReference type="PROSITE" id="PS00455">
    <property type="entry name" value="AMP_BINDING"/>
    <property type="match status" value="3"/>
</dbReference>
<dbReference type="FunFam" id="2.30.38.10:FF:000001">
    <property type="entry name" value="Non-ribosomal peptide synthetase PvdI"/>
    <property type="match status" value="2"/>
</dbReference>
<dbReference type="InterPro" id="IPR001242">
    <property type="entry name" value="Condensation_dom"/>
</dbReference>
<comment type="similarity">
    <text evidence="2">Belongs to the ATP-dependent AMP-binding enzyme family.</text>
</comment>
<dbReference type="NCBIfam" id="TIGR01733">
    <property type="entry name" value="AA-adenyl-dom"/>
    <property type="match status" value="3"/>
</dbReference>
<keyword evidence="3" id="KW-0596">Phosphopantetheine</keyword>
<proteinExistence type="inferred from homology"/>
<dbReference type="InterPro" id="IPR042099">
    <property type="entry name" value="ANL_N_sf"/>
</dbReference>
<dbReference type="PROSITE" id="PS00012">
    <property type="entry name" value="PHOSPHOPANTETHEINE"/>
    <property type="match status" value="3"/>
</dbReference>
<dbReference type="CDD" id="cd05930">
    <property type="entry name" value="A_NRPS"/>
    <property type="match status" value="1"/>
</dbReference>
<dbReference type="Gene3D" id="3.30.300.30">
    <property type="match status" value="3"/>
</dbReference>
<dbReference type="InterPro" id="IPR010071">
    <property type="entry name" value="AA_adenyl_dom"/>
</dbReference>
<dbReference type="Gene3D" id="3.40.50.980">
    <property type="match status" value="4"/>
</dbReference>
<dbReference type="Pfam" id="PF00501">
    <property type="entry name" value="AMP-binding"/>
    <property type="match status" value="3"/>
</dbReference>
<dbReference type="RefSeq" id="WP_051187885.1">
    <property type="nucleotide sequence ID" value="NZ_QJKF01000020.1"/>
</dbReference>
<dbReference type="Gene3D" id="2.30.38.10">
    <property type="entry name" value="Luciferase, Domain 3"/>
    <property type="match status" value="2"/>
</dbReference>
<dbReference type="GO" id="GO:0072330">
    <property type="term" value="P:monocarboxylic acid biosynthetic process"/>
    <property type="evidence" value="ECO:0007669"/>
    <property type="project" value="UniProtKB-ARBA"/>
</dbReference>
<dbReference type="InterPro" id="IPR020802">
    <property type="entry name" value="TesA-like"/>
</dbReference>
<feature type="domain" description="Carrier" evidence="6">
    <location>
        <begin position="1573"/>
        <end position="1648"/>
    </location>
</feature>
<dbReference type="SUPFAM" id="SSF47336">
    <property type="entry name" value="ACP-like"/>
    <property type="match status" value="3"/>
</dbReference>
<dbReference type="InterPro" id="IPR045851">
    <property type="entry name" value="AMP-bd_C_sf"/>
</dbReference>
<comment type="cofactor">
    <cofactor evidence="1">
        <name>pantetheine 4'-phosphate</name>
        <dbReference type="ChEBI" id="CHEBI:47942"/>
    </cofactor>
</comment>
<evidence type="ECO:0000256" key="2">
    <source>
        <dbReference type="ARBA" id="ARBA00006432"/>
    </source>
</evidence>
<dbReference type="PANTHER" id="PTHR45527">
    <property type="entry name" value="NONRIBOSOMAL PEPTIDE SYNTHETASE"/>
    <property type="match status" value="1"/>
</dbReference>
<dbReference type="NCBIfam" id="NF003417">
    <property type="entry name" value="PRK04813.1"/>
    <property type="match status" value="3"/>
</dbReference>
<evidence type="ECO:0000259" key="6">
    <source>
        <dbReference type="PROSITE" id="PS50075"/>
    </source>
</evidence>
<feature type="region of interest" description="Disordered" evidence="5">
    <location>
        <begin position="2892"/>
        <end position="2915"/>
    </location>
</feature>
<feature type="domain" description="Carrier" evidence="6">
    <location>
        <begin position="531"/>
        <end position="606"/>
    </location>
</feature>
<dbReference type="GO" id="GO:0003824">
    <property type="term" value="F:catalytic activity"/>
    <property type="evidence" value="ECO:0007669"/>
    <property type="project" value="InterPro"/>
</dbReference>
<dbReference type="InterPro" id="IPR023213">
    <property type="entry name" value="CAT-like_dom_sf"/>
</dbReference>
<dbReference type="SUPFAM" id="SSF56801">
    <property type="entry name" value="Acetyl-CoA synthetase-like"/>
    <property type="match status" value="3"/>
</dbReference>
<dbReference type="InterPro" id="IPR036736">
    <property type="entry name" value="ACP-like_sf"/>
</dbReference>
<dbReference type="GO" id="GO:0044550">
    <property type="term" value="P:secondary metabolite biosynthetic process"/>
    <property type="evidence" value="ECO:0007669"/>
    <property type="project" value="TreeGrafter"/>
</dbReference>
<dbReference type="PANTHER" id="PTHR45527:SF1">
    <property type="entry name" value="FATTY ACID SYNTHASE"/>
    <property type="match status" value="1"/>
</dbReference>
<evidence type="ECO:0000256" key="5">
    <source>
        <dbReference type="SAM" id="MobiDB-lite"/>
    </source>
</evidence>
<keyword evidence="8" id="KW-1185">Reference proteome</keyword>
<evidence type="ECO:0000256" key="4">
    <source>
        <dbReference type="ARBA" id="ARBA00022553"/>
    </source>
</evidence>
<dbReference type="PROSITE" id="PS50075">
    <property type="entry name" value="CARRIER"/>
    <property type="match status" value="3"/>
</dbReference>
<evidence type="ECO:0000313" key="7">
    <source>
        <dbReference type="EMBL" id="PXX56266.1"/>
    </source>
</evidence>
<organism evidence="7 8">
    <name type="scientific">Nocardia tenerifensis</name>
    <dbReference type="NCBI Taxonomy" id="228006"/>
    <lineage>
        <taxon>Bacteria</taxon>
        <taxon>Bacillati</taxon>
        <taxon>Actinomycetota</taxon>
        <taxon>Actinomycetes</taxon>
        <taxon>Mycobacteriales</taxon>
        <taxon>Nocardiaceae</taxon>
        <taxon>Nocardia</taxon>
    </lineage>
</organism>
<dbReference type="Gene3D" id="3.30.559.30">
    <property type="entry name" value="Nonribosomal peptide synthetase, condensation domain"/>
    <property type="match status" value="2"/>
</dbReference>
<dbReference type="CDD" id="cd19540">
    <property type="entry name" value="LCL_NRPS-like"/>
    <property type="match status" value="2"/>
</dbReference>
<protein>
    <submittedName>
        <fullName evidence="7">Amino acid adenylation domain-containing protein</fullName>
    </submittedName>
</protein>
<dbReference type="FunFam" id="1.10.1200.10:FF:000016">
    <property type="entry name" value="Non-ribosomal peptide synthase"/>
    <property type="match status" value="2"/>
</dbReference>
<dbReference type="Pfam" id="PF00975">
    <property type="entry name" value="Thioesterase"/>
    <property type="match status" value="1"/>
</dbReference>
<dbReference type="Gene3D" id="3.40.50.1820">
    <property type="entry name" value="alpha/beta hydrolase"/>
    <property type="match status" value="1"/>
</dbReference>
<evidence type="ECO:0000256" key="1">
    <source>
        <dbReference type="ARBA" id="ARBA00001957"/>
    </source>
</evidence>
<name>A0A318JUF6_9NOCA</name>
<dbReference type="Gene3D" id="1.10.1200.10">
    <property type="entry name" value="ACP-like"/>
    <property type="match status" value="2"/>
</dbReference>
<dbReference type="InterPro" id="IPR001031">
    <property type="entry name" value="Thioesterase"/>
</dbReference>
<dbReference type="InterPro" id="IPR020806">
    <property type="entry name" value="PKS_PP-bd"/>
</dbReference>
<dbReference type="SUPFAM" id="SSF53474">
    <property type="entry name" value="alpha/beta-Hydrolases"/>
    <property type="match status" value="1"/>
</dbReference>
<dbReference type="OrthoDB" id="4501954at2"/>
<dbReference type="UniPathway" id="UPA00011"/>
<dbReference type="CDD" id="cd12117">
    <property type="entry name" value="A_NRPS_Srf_like"/>
    <property type="match status" value="1"/>
</dbReference>
<dbReference type="FunFam" id="1.10.1200.10:FF:000005">
    <property type="entry name" value="Nonribosomal peptide synthetase 1"/>
    <property type="match status" value="1"/>
</dbReference>
<dbReference type="Pfam" id="PF13193">
    <property type="entry name" value="AMP-binding_C"/>
    <property type="match status" value="3"/>
</dbReference>
<dbReference type="InterPro" id="IPR025110">
    <property type="entry name" value="AMP-bd_C"/>
</dbReference>
<gene>
    <name evidence="7" type="ORF">DFR70_1207</name>
</gene>
<dbReference type="InterPro" id="IPR009081">
    <property type="entry name" value="PP-bd_ACP"/>
</dbReference>
<dbReference type="InterPro" id="IPR020845">
    <property type="entry name" value="AMP-binding_CS"/>
</dbReference>
<dbReference type="GO" id="GO:0031177">
    <property type="term" value="F:phosphopantetheine binding"/>
    <property type="evidence" value="ECO:0007669"/>
    <property type="project" value="InterPro"/>
</dbReference>
<keyword evidence="4" id="KW-0597">Phosphoprotein</keyword>
<comment type="caution">
    <text evidence="7">The sequence shown here is derived from an EMBL/GenBank/DDBJ whole genome shotgun (WGS) entry which is preliminary data.</text>
</comment>
<dbReference type="SMART" id="SM00823">
    <property type="entry name" value="PKS_PP"/>
    <property type="match status" value="3"/>
</dbReference>
<dbReference type="FunFam" id="3.30.300.30:FF:000010">
    <property type="entry name" value="Enterobactin synthetase component F"/>
    <property type="match status" value="2"/>
</dbReference>
<dbReference type="GO" id="GO:0043041">
    <property type="term" value="P:amino acid activation for nonribosomal peptide biosynthetic process"/>
    <property type="evidence" value="ECO:0007669"/>
    <property type="project" value="TreeGrafter"/>
</dbReference>
<feature type="domain" description="Carrier" evidence="6">
    <location>
        <begin position="2598"/>
        <end position="2672"/>
    </location>
</feature>
<reference evidence="7 8" key="1">
    <citation type="submission" date="2018-05" db="EMBL/GenBank/DDBJ databases">
        <title>Genomic Encyclopedia of Type Strains, Phase IV (KMG-IV): sequencing the most valuable type-strain genomes for metagenomic binning, comparative biology and taxonomic classification.</title>
        <authorList>
            <person name="Goeker M."/>
        </authorList>
    </citation>
    <scope>NUCLEOTIDE SEQUENCE [LARGE SCALE GENOMIC DNA]</scope>
    <source>
        <strain evidence="7 8">DSM 44704</strain>
    </source>
</reference>
<dbReference type="Pfam" id="PF00550">
    <property type="entry name" value="PP-binding"/>
    <property type="match status" value="3"/>
</dbReference>
<dbReference type="GO" id="GO:0005829">
    <property type="term" value="C:cytosol"/>
    <property type="evidence" value="ECO:0007669"/>
    <property type="project" value="TreeGrafter"/>
</dbReference>
<feature type="region of interest" description="Disordered" evidence="5">
    <location>
        <begin position="1555"/>
        <end position="1575"/>
    </location>
</feature>
<dbReference type="EMBL" id="QJKF01000020">
    <property type="protein sequence ID" value="PXX56266.1"/>
    <property type="molecule type" value="Genomic_DNA"/>
</dbReference>
<dbReference type="FunFam" id="3.40.50.980:FF:000001">
    <property type="entry name" value="Non-ribosomal peptide synthetase"/>
    <property type="match status" value="3"/>
</dbReference>
<feature type="compositionally biased region" description="Basic and acidic residues" evidence="5">
    <location>
        <begin position="1556"/>
        <end position="1570"/>
    </location>
</feature>
<dbReference type="SUPFAM" id="SSF52777">
    <property type="entry name" value="CoA-dependent acyltransferases"/>
    <property type="match status" value="4"/>
</dbReference>
<evidence type="ECO:0000313" key="8">
    <source>
        <dbReference type="Proteomes" id="UP000247569"/>
    </source>
</evidence>
<dbReference type="InterPro" id="IPR006162">
    <property type="entry name" value="Ppantetheine_attach_site"/>
</dbReference>
<dbReference type="Pfam" id="PF00668">
    <property type="entry name" value="Condensation"/>
    <property type="match status" value="2"/>
</dbReference>
<dbReference type="InterPro" id="IPR000873">
    <property type="entry name" value="AMP-dep_synth/lig_dom"/>
</dbReference>
<dbReference type="InterPro" id="IPR029058">
    <property type="entry name" value="AB_hydrolase_fold"/>
</dbReference>
<dbReference type="Proteomes" id="UP000247569">
    <property type="component" value="Unassembled WGS sequence"/>
</dbReference>
<dbReference type="Gene3D" id="3.30.559.10">
    <property type="entry name" value="Chloramphenicol acetyltransferase-like domain"/>
    <property type="match status" value="2"/>
</dbReference>